<dbReference type="InterPro" id="IPR036188">
    <property type="entry name" value="FAD/NAD-bd_sf"/>
</dbReference>
<proteinExistence type="predicted"/>
<evidence type="ECO:0000313" key="8">
    <source>
        <dbReference type="EMBL" id="MEJ8571705.1"/>
    </source>
</evidence>
<comment type="caution">
    <text evidence="8">The sequence shown here is derived from an EMBL/GenBank/DDBJ whole genome shotgun (WGS) entry which is preliminary data.</text>
</comment>
<comment type="cofactor">
    <cofactor evidence="1">
        <name>FAD</name>
        <dbReference type="ChEBI" id="CHEBI:57692"/>
    </cofactor>
</comment>
<evidence type="ECO:0000256" key="2">
    <source>
        <dbReference type="ARBA" id="ARBA00022630"/>
    </source>
</evidence>
<dbReference type="Gene3D" id="3.50.50.60">
    <property type="entry name" value="FAD/NAD(P)-binding domain"/>
    <property type="match status" value="2"/>
</dbReference>
<dbReference type="SUPFAM" id="SSF51905">
    <property type="entry name" value="FAD/NAD(P)-binding domain"/>
    <property type="match status" value="1"/>
</dbReference>
<feature type="domain" description="FAD-dependent oxidoreductase 2 FAD-binding" evidence="6">
    <location>
        <begin position="219"/>
        <end position="259"/>
    </location>
</feature>
<dbReference type="RefSeq" id="WP_340329399.1">
    <property type="nucleotide sequence ID" value="NZ_JAZHOF010000003.1"/>
</dbReference>
<keyword evidence="3" id="KW-0274">FAD</keyword>
<dbReference type="AlphaFoldDB" id="A0AAW9RIE6"/>
<comment type="catalytic activity">
    <reaction evidence="5">
        <text>L-aspartate + O2 = iminosuccinate + H2O2</text>
        <dbReference type="Rhea" id="RHEA:25876"/>
        <dbReference type="ChEBI" id="CHEBI:15379"/>
        <dbReference type="ChEBI" id="CHEBI:16240"/>
        <dbReference type="ChEBI" id="CHEBI:29991"/>
        <dbReference type="ChEBI" id="CHEBI:77875"/>
        <dbReference type="EC" id="1.4.3.16"/>
    </reaction>
    <physiologicalReaction direction="left-to-right" evidence="5">
        <dbReference type="Rhea" id="RHEA:25877"/>
    </physiologicalReaction>
</comment>
<dbReference type="PANTHER" id="PTHR42716:SF2">
    <property type="entry name" value="L-ASPARTATE OXIDASE, CHLOROPLASTIC"/>
    <property type="match status" value="1"/>
</dbReference>
<evidence type="ECO:0000256" key="4">
    <source>
        <dbReference type="ARBA" id="ARBA00023002"/>
    </source>
</evidence>
<dbReference type="GO" id="GO:0034628">
    <property type="term" value="P:'de novo' NAD+ biosynthetic process from L-aspartate"/>
    <property type="evidence" value="ECO:0007669"/>
    <property type="project" value="TreeGrafter"/>
</dbReference>
<feature type="domain" description="Fumarate reductase/succinate dehydrogenase flavoprotein-like C-terminal" evidence="7">
    <location>
        <begin position="346"/>
        <end position="390"/>
    </location>
</feature>
<dbReference type="Pfam" id="PF02910">
    <property type="entry name" value="Succ_DH_flav_C"/>
    <property type="match status" value="1"/>
</dbReference>
<protein>
    <submittedName>
        <fullName evidence="8">FAD-binding protein</fullName>
    </submittedName>
</protein>
<gene>
    <name evidence="8" type="ORF">V3328_09495</name>
</gene>
<evidence type="ECO:0000256" key="5">
    <source>
        <dbReference type="ARBA" id="ARBA00048305"/>
    </source>
</evidence>
<evidence type="ECO:0000313" key="9">
    <source>
        <dbReference type="Proteomes" id="UP001378188"/>
    </source>
</evidence>
<dbReference type="InterPro" id="IPR037099">
    <property type="entry name" value="Fum_R/Succ_DH_flav-like_C_sf"/>
</dbReference>
<dbReference type="PRINTS" id="PR00368">
    <property type="entry name" value="FADPNR"/>
</dbReference>
<accession>A0AAW9RIE6</accession>
<dbReference type="SUPFAM" id="SSF46977">
    <property type="entry name" value="Succinate dehydrogenase/fumarate reductase flavoprotein C-terminal domain"/>
    <property type="match status" value="1"/>
</dbReference>
<evidence type="ECO:0000259" key="6">
    <source>
        <dbReference type="Pfam" id="PF00890"/>
    </source>
</evidence>
<dbReference type="InterPro" id="IPR015939">
    <property type="entry name" value="Fum_Rdtase/Succ_DH_flav-like_C"/>
</dbReference>
<dbReference type="InterPro" id="IPR005288">
    <property type="entry name" value="NadB"/>
</dbReference>
<dbReference type="Gene3D" id="1.20.58.100">
    <property type="entry name" value="Fumarate reductase/succinate dehydrogenase flavoprotein-like, C-terminal domain"/>
    <property type="match status" value="1"/>
</dbReference>
<dbReference type="InterPro" id="IPR003953">
    <property type="entry name" value="FAD-dep_OxRdtase_2_FAD-bd"/>
</dbReference>
<organism evidence="8 9">
    <name type="scientific">Microbaculum marinum</name>
    <dbReference type="NCBI Taxonomy" id="1764581"/>
    <lineage>
        <taxon>Bacteria</taxon>
        <taxon>Pseudomonadati</taxon>
        <taxon>Pseudomonadota</taxon>
        <taxon>Alphaproteobacteria</taxon>
        <taxon>Hyphomicrobiales</taxon>
        <taxon>Tepidamorphaceae</taxon>
        <taxon>Microbaculum</taxon>
    </lineage>
</organism>
<keyword evidence="9" id="KW-1185">Reference proteome</keyword>
<feature type="domain" description="FAD-dependent oxidoreductase 2 FAD-binding" evidence="6">
    <location>
        <begin position="110"/>
        <end position="217"/>
    </location>
</feature>
<feature type="domain" description="FAD-dependent oxidoreductase 2 FAD-binding" evidence="6">
    <location>
        <begin position="13"/>
        <end position="106"/>
    </location>
</feature>
<keyword evidence="2" id="KW-0285">Flavoprotein</keyword>
<dbReference type="Proteomes" id="UP001378188">
    <property type="component" value="Unassembled WGS sequence"/>
</dbReference>
<evidence type="ECO:0000256" key="1">
    <source>
        <dbReference type="ARBA" id="ARBA00001974"/>
    </source>
</evidence>
<evidence type="ECO:0000256" key="3">
    <source>
        <dbReference type="ARBA" id="ARBA00022827"/>
    </source>
</evidence>
<dbReference type="Pfam" id="PF00890">
    <property type="entry name" value="FAD_binding_2"/>
    <property type="match status" value="3"/>
</dbReference>
<reference evidence="8 9" key="1">
    <citation type="submission" date="2024-02" db="EMBL/GenBank/DDBJ databases">
        <title>Genome analysis and characterization of Microbaculum marinisediminis sp. nov., isolated from marine sediment.</title>
        <authorList>
            <person name="Du Z.-J."/>
            <person name="Ye Y.-Q."/>
            <person name="Zhang Z.-R."/>
            <person name="Yuan S.-M."/>
            <person name="Zhang X.-Y."/>
        </authorList>
    </citation>
    <scope>NUCLEOTIDE SEQUENCE [LARGE SCALE GENOMIC DNA]</scope>
    <source>
        <strain evidence="8 9">SDUM1044001</strain>
    </source>
</reference>
<sequence length="411" mass="41959">MHRAAQDLSVSDDIVIVGGGPAGLFCALKMAPRPVTLVTPHPVEGKAGTAAAPLRPLEGLFSGKSSPETLAAETIEAGAGLADAHVVALMAREAPDRISDLAAHGVEEGMTGAEITAALHAAVAATPSVRVIEGYALESLTRDGSRIGGLIAIADDPAAGASEIRLGARAVILASGGIASLYAETTNPVEAHGQGLAAAARAGALVADAEFVTFSATAAQFHIGGVLADASGRTSIDGLSACGEVAATGVHGADCLAANPFLEALVFAARTAEDVRRIYPAPVAMPRAETLSDAPFPGLFLEGPAIARLRTLMSGNVGPRRTRAGLVTALAEIAAIEREGGASHGFRNMITAARLIAYAALVRSESRGVHRRADFPERDPAKARRNAFTLHTAEAGIRETVGREQSAHVLL</sequence>
<name>A0AAW9RIE6_9HYPH</name>
<keyword evidence="4" id="KW-0560">Oxidoreductase</keyword>
<evidence type="ECO:0000259" key="7">
    <source>
        <dbReference type="Pfam" id="PF02910"/>
    </source>
</evidence>
<dbReference type="PANTHER" id="PTHR42716">
    <property type="entry name" value="L-ASPARTATE OXIDASE"/>
    <property type="match status" value="1"/>
</dbReference>
<dbReference type="EMBL" id="JAZHOF010000003">
    <property type="protein sequence ID" value="MEJ8571705.1"/>
    <property type="molecule type" value="Genomic_DNA"/>
</dbReference>
<dbReference type="GO" id="GO:0008734">
    <property type="term" value="F:L-aspartate oxidase activity"/>
    <property type="evidence" value="ECO:0007669"/>
    <property type="project" value="UniProtKB-EC"/>
</dbReference>